<dbReference type="PANTHER" id="PTHR33604">
    <property type="entry name" value="OSJNBA0004B13.7 PROTEIN"/>
    <property type="match status" value="1"/>
</dbReference>
<sequence>MVGHKRHFLPLLLLVSVSILFFFTHFYSSIPPSFPSNPNPDFALSGRISDPKTSGFTLIVKVLAYNRLDSVSRCLRSIANADYLSDRVHLHVYIDHYPTDDAHIKLNESHRILQFVDQFAWNFGEKIVHYRTGNVGLQAQWLEAWWPSSDNEFAFVVEDDLELSPLYYKFLRSLIVNYYYNTSNYDPSIYGASLQRPRFVPGDDNRTQPDVACSFVHIEIHSKYTFHRPYKCIVPYVLILGPILCVQWDILLERYEGLFIENSTVQNKAIEVRKCFLFLQKWLEVSERFVQLFSFEPKPCPMFSAHRYYFSPLNLSHAQCFLLIGKHGNKIKLDEGTRIFLYQIVGTWGQLLFPRPWKEFRLWYDEHKAMGIKPLLDGMVTTGWYKKLGERIWTPWFIKFIHSRGYFNIYTNFLHERALSTSHRDAGVNYGKTAGPDSHLLDESSLDFNLLEMKPLSNLKWYDFCFREVIPQRIVKIKSELVSVLHSVQKHENIIIVSIFGVSESTMRNFLCHFERLNIKNYILLGHESELLNDLTRRGHPVIYADQFLKTLITSKFTTFEGTASELVKLVLAKFYIIRSCLELGYSPGLVDGNMLFVNGDPFTDLGLADDVVSGQSYELFFIKSSSFSQKMWASHMVVEAEAILESLMSRGSSSLDGISFVGIATKLLEKHGVKFKTAEEKSFGLNIGNNPTNTSLGDGKRLVFWPAETSNNDIQKRLEELGFWIIDGDLTCKAVYCNGL</sequence>
<dbReference type="Gramene" id="MELO3C014538.2.1">
    <property type="protein sequence ID" value="MELO3C014538.2.1"/>
    <property type="gene ID" value="MELO3C014538.2"/>
</dbReference>
<name>A0A9I9D8C4_CUCME</name>
<proteinExistence type="predicted"/>
<organism evidence="1">
    <name type="scientific">Cucumis melo</name>
    <name type="common">Muskmelon</name>
    <dbReference type="NCBI Taxonomy" id="3656"/>
    <lineage>
        <taxon>Eukaryota</taxon>
        <taxon>Viridiplantae</taxon>
        <taxon>Streptophyta</taxon>
        <taxon>Embryophyta</taxon>
        <taxon>Tracheophyta</taxon>
        <taxon>Spermatophyta</taxon>
        <taxon>Magnoliopsida</taxon>
        <taxon>eudicotyledons</taxon>
        <taxon>Gunneridae</taxon>
        <taxon>Pentapetalae</taxon>
        <taxon>rosids</taxon>
        <taxon>fabids</taxon>
        <taxon>Cucurbitales</taxon>
        <taxon>Cucurbitaceae</taxon>
        <taxon>Benincaseae</taxon>
        <taxon>Cucumis</taxon>
    </lineage>
</organism>
<reference evidence="1" key="1">
    <citation type="submission" date="2023-03" db="UniProtKB">
        <authorList>
            <consortium name="EnsemblPlants"/>
        </authorList>
    </citation>
    <scope>IDENTIFICATION</scope>
</reference>
<dbReference type="CDD" id="cd00761">
    <property type="entry name" value="Glyco_tranf_GTA_type"/>
    <property type="match status" value="1"/>
</dbReference>
<accession>A0A9I9D8C4</accession>
<evidence type="ECO:0000313" key="1">
    <source>
        <dbReference type="EnsemblPlants" id="MELO3C014538.2.1"/>
    </source>
</evidence>
<dbReference type="InterPro" id="IPR029044">
    <property type="entry name" value="Nucleotide-diphossugar_trans"/>
</dbReference>
<dbReference type="Gene3D" id="3.90.550.10">
    <property type="entry name" value="Spore Coat Polysaccharide Biosynthesis Protein SpsA, Chain A"/>
    <property type="match status" value="1"/>
</dbReference>
<evidence type="ECO:0008006" key="2">
    <source>
        <dbReference type="Google" id="ProtNLM"/>
    </source>
</evidence>
<protein>
    <recommendedName>
        <fullName evidence="2">Transferring glycosyl group transferase</fullName>
    </recommendedName>
</protein>
<dbReference type="EnsemblPlants" id="MELO3C014538.2.1">
    <property type="protein sequence ID" value="MELO3C014538.2.1"/>
    <property type="gene ID" value="MELO3C014538.2"/>
</dbReference>
<dbReference type="SUPFAM" id="SSF53448">
    <property type="entry name" value="Nucleotide-diphospho-sugar transferases"/>
    <property type="match status" value="1"/>
</dbReference>
<dbReference type="AlphaFoldDB" id="A0A9I9D8C4"/>
<dbReference type="PANTHER" id="PTHR33604:SF3">
    <property type="entry name" value="OSJNBA0004B13.7 PROTEIN"/>
    <property type="match status" value="1"/>
</dbReference>